<keyword evidence="4" id="KW-1185">Reference proteome</keyword>
<dbReference type="PANTHER" id="PTHR33741">
    <property type="entry name" value="TRANSMEMBRANE PROTEIN DDB_G0269096-RELATED"/>
    <property type="match status" value="1"/>
</dbReference>
<sequence length="110" mass="11786">RLGLPFMHGAWGTISMLAFGTIDNPVARWYNCVVATIASCAVVAACFHCFGAAWWSRALAVSISLAFMMWTGSVHPPGAAAVMACMDISGFQSLGLWYVAYPTLFGSLFI</sequence>
<feature type="transmembrane region" description="Helical" evidence="1">
    <location>
        <begin position="27"/>
        <end position="47"/>
    </location>
</feature>
<dbReference type="InterPro" id="IPR058581">
    <property type="entry name" value="TM_HPP"/>
</dbReference>
<dbReference type="EMBL" id="GG663739">
    <property type="protein sequence ID" value="EEH57041.1"/>
    <property type="molecule type" value="Genomic_DNA"/>
</dbReference>
<dbReference type="Pfam" id="PF04982">
    <property type="entry name" value="TM_HPP"/>
    <property type="match status" value="1"/>
</dbReference>
<feature type="domain" description="HPP transmembrane region" evidence="2">
    <location>
        <begin position="3"/>
        <end position="109"/>
    </location>
</feature>
<evidence type="ECO:0000313" key="4">
    <source>
        <dbReference type="Proteomes" id="UP000001876"/>
    </source>
</evidence>
<dbReference type="PANTHER" id="PTHR33741:SF1">
    <property type="entry name" value="HPP FAMILY PROTEIN, EXPRESSED"/>
    <property type="match status" value="1"/>
</dbReference>
<evidence type="ECO:0000313" key="3">
    <source>
        <dbReference type="EMBL" id="EEH57041.1"/>
    </source>
</evidence>
<feature type="non-terminal residue" evidence="3">
    <location>
        <position position="1"/>
    </location>
</feature>
<dbReference type="Proteomes" id="UP000001876">
    <property type="component" value="Unassembled WGS sequence"/>
</dbReference>
<keyword evidence="1" id="KW-0472">Membrane</keyword>
<protein>
    <submittedName>
        <fullName evidence="3">Predicted protein</fullName>
    </submittedName>
</protein>
<dbReference type="GeneID" id="9684390"/>
<dbReference type="AlphaFoldDB" id="C1MRX7"/>
<evidence type="ECO:0000256" key="1">
    <source>
        <dbReference type="SAM" id="Phobius"/>
    </source>
</evidence>
<proteinExistence type="predicted"/>
<gene>
    <name evidence="3" type="ORF">MICPUCDRAFT_8312</name>
</gene>
<dbReference type="InterPro" id="IPR007065">
    <property type="entry name" value="HPP"/>
</dbReference>
<dbReference type="eggNOG" id="ENOG502QU4X">
    <property type="taxonomic scope" value="Eukaryota"/>
</dbReference>
<dbReference type="KEGG" id="mpp:MICPUCDRAFT_8312"/>
<organism evidence="4">
    <name type="scientific">Micromonas pusilla (strain CCMP1545)</name>
    <name type="common">Picoplanktonic green alga</name>
    <dbReference type="NCBI Taxonomy" id="564608"/>
    <lineage>
        <taxon>Eukaryota</taxon>
        <taxon>Viridiplantae</taxon>
        <taxon>Chlorophyta</taxon>
        <taxon>Mamiellophyceae</taxon>
        <taxon>Mamiellales</taxon>
        <taxon>Mamiellaceae</taxon>
        <taxon>Micromonas</taxon>
    </lineage>
</organism>
<reference evidence="3 4" key="1">
    <citation type="journal article" date="2009" name="Science">
        <title>Green evolution and dynamic adaptations revealed by genomes of the marine picoeukaryotes Micromonas.</title>
        <authorList>
            <person name="Worden A.Z."/>
            <person name="Lee J.H."/>
            <person name="Mock T."/>
            <person name="Rouze P."/>
            <person name="Simmons M.P."/>
            <person name="Aerts A.L."/>
            <person name="Allen A.E."/>
            <person name="Cuvelier M.L."/>
            <person name="Derelle E."/>
            <person name="Everett M.V."/>
            <person name="Foulon E."/>
            <person name="Grimwood J."/>
            <person name="Gundlach H."/>
            <person name="Henrissat B."/>
            <person name="Napoli C."/>
            <person name="McDonald S.M."/>
            <person name="Parker M.S."/>
            <person name="Rombauts S."/>
            <person name="Salamov A."/>
            <person name="Von Dassow P."/>
            <person name="Badger J.H."/>
            <person name="Coutinho P.M."/>
            <person name="Demir E."/>
            <person name="Dubchak I."/>
            <person name="Gentemann C."/>
            <person name="Eikrem W."/>
            <person name="Gready J.E."/>
            <person name="John U."/>
            <person name="Lanier W."/>
            <person name="Lindquist E.A."/>
            <person name="Lucas S."/>
            <person name="Mayer K.F."/>
            <person name="Moreau H."/>
            <person name="Not F."/>
            <person name="Otillar R."/>
            <person name="Panaud O."/>
            <person name="Pangilinan J."/>
            <person name="Paulsen I."/>
            <person name="Piegu B."/>
            <person name="Poliakov A."/>
            <person name="Robbens S."/>
            <person name="Schmutz J."/>
            <person name="Toulza E."/>
            <person name="Wyss T."/>
            <person name="Zelensky A."/>
            <person name="Zhou K."/>
            <person name="Armbrust E.V."/>
            <person name="Bhattacharya D."/>
            <person name="Goodenough U.W."/>
            <person name="Van de Peer Y."/>
            <person name="Grigoriev I.V."/>
        </authorList>
    </citation>
    <scope>NUCLEOTIDE SEQUENCE [LARGE SCALE GENOMIC DNA]</scope>
    <source>
        <strain evidence="3 4">CCMP1545</strain>
    </source>
</reference>
<keyword evidence="1" id="KW-0812">Transmembrane</keyword>
<keyword evidence="1" id="KW-1133">Transmembrane helix</keyword>
<dbReference type="RefSeq" id="XP_003058586.1">
    <property type="nucleotide sequence ID" value="XM_003058540.1"/>
</dbReference>
<evidence type="ECO:0000259" key="2">
    <source>
        <dbReference type="Pfam" id="PF04982"/>
    </source>
</evidence>
<dbReference type="OMA" id="MACMDIS"/>
<feature type="transmembrane region" description="Helical" evidence="1">
    <location>
        <begin position="54"/>
        <end position="72"/>
    </location>
</feature>
<dbReference type="OrthoDB" id="498799at2759"/>
<accession>C1MRX7</accession>
<feature type="non-terminal residue" evidence="3">
    <location>
        <position position="110"/>
    </location>
</feature>
<name>C1MRX7_MICPC</name>